<dbReference type="EMBL" id="QKWH01000020">
    <property type="protein sequence ID" value="PZR51559.1"/>
    <property type="molecule type" value="Genomic_DNA"/>
</dbReference>
<reference evidence="3 4" key="1">
    <citation type="submission" date="2018-06" db="EMBL/GenBank/DDBJ databases">
        <title>Whole genome sequencing of a novel hydrocarbon degrading bacterial strain, PW21 isolated from oil contaminated produced water sample.</title>
        <authorList>
            <person name="Nagkirti P."/>
            <person name="Shaikh A."/>
            <person name="Gowdaman V."/>
            <person name="Engineer A.E."/>
            <person name="Dagar S."/>
            <person name="Dhakephalkar P.K."/>
        </authorList>
    </citation>
    <scope>NUCLEOTIDE SEQUENCE [LARGE SCALE GENOMIC DNA]</scope>
    <source>
        <strain evidence="3 4">PW21</strain>
    </source>
</reference>
<dbReference type="Gene3D" id="3.10.400.10">
    <property type="entry name" value="Sulfate adenylyltransferase"/>
    <property type="match status" value="1"/>
</dbReference>
<dbReference type="Proteomes" id="UP000248783">
    <property type="component" value="Unassembled WGS sequence"/>
</dbReference>
<protein>
    <submittedName>
        <fullName evidence="3">ASCH domain-containing protein</fullName>
    </submittedName>
</protein>
<dbReference type="PANTHER" id="PTHR39203:SF1">
    <property type="entry name" value="CYTOPLASMIC PROTEIN"/>
    <property type="match status" value="1"/>
</dbReference>
<gene>
    <name evidence="3" type="ORF">DNL40_15815</name>
</gene>
<dbReference type="SUPFAM" id="SSF88697">
    <property type="entry name" value="PUA domain-like"/>
    <property type="match status" value="1"/>
</dbReference>
<dbReference type="InterPro" id="IPR015947">
    <property type="entry name" value="PUA-like_sf"/>
</dbReference>
<dbReference type="AlphaFoldDB" id="A0A2W5WJ59"/>
<feature type="domain" description="ASCH" evidence="2">
    <location>
        <begin position="82"/>
        <end position="204"/>
    </location>
</feature>
<feature type="compositionally biased region" description="Low complexity" evidence="1">
    <location>
        <begin position="13"/>
        <end position="30"/>
    </location>
</feature>
<feature type="compositionally biased region" description="Acidic residues" evidence="1">
    <location>
        <begin position="31"/>
        <end position="41"/>
    </location>
</feature>
<evidence type="ECO:0000256" key="1">
    <source>
        <dbReference type="SAM" id="MobiDB-lite"/>
    </source>
</evidence>
<dbReference type="SMART" id="SM01022">
    <property type="entry name" value="ASCH"/>
    <property type="match status" value="1"/>
</dbReference>
<sequence length="207" mass="22660">MSDARDLPDDLPAELADGAAAPVPPDLADGLPDDLPEPSAEDLERAERVQRFWESARGRAGLGRVVAVTGPAWGEAMAPPAWSFGDSPELADELLGLVLEGTKTGTASLVWEYDGGQEPMPAEGDLSILLDGAGEPRALVRTTEVRVVPFDEVDEEFARSEGEGDRTLASWREGHERYWRRNMPAGREFSRDMPVVCERFELLYRAP</sequence>
<dbReference type="PANTHER" id="PTHR39203">
    <property type="entry name" value="CYTOPLASMIC PROTEIN-RELATED"/>
    <property type="match status" value="1"/>
</dbReference>
<dbReference type="RefSeq" id="WP_111252231.1">
    <property type="nucleotide sequence ID" value="NZ_QKWH01000020.1"/>
</dbReference>
<keyword evidence="4" id="KW-1185">Reference proteome</keyword>
<dbReference type="InterPro" id="IPR009326">
    <property type="entry name" value="DUF984"/>
</dbReference>
<evidence type="ECO:0000259" key="2">
    <source>
        <dbReference type="SMART" id="SM01022"/>
    </source>
</evidence>
<organism evidence="3 4">
    <name type="scientific">Xylanimonas oleitrophica</name>
    <dbReference type="NCBI Taxonomy" id="2607479"/>
    <lineage>
        <taxon>Bacteria</taxon>
        <taxon>Bacillati</taxon>
        <taxon>Actinomycetota</taxon>
        <taxon>Actinomycetes</taxon>
        <taxon>Micrococcales</taxon>
        <taxon>Promicromonosporaceae</taxon>
        <taxon>Xylanimonas</taxon>
    </lineage>
</organism>
<comment type="caution">
    <text evidence="3">The sequence shown here is derived from an EMBL/GenBank/DDBJ whole genome shotgun (WGS) entry which is preliminary data.</text>
</comment>
<dbReference type="InterPro" id="IPR007374">
    <property type="entry name" value="ASCH_domain"/>
</dbReference>
<evidence type="ECO:0000313" key="3">
    <source>
        <dbReference type="EMBL" id="PZR51559.1"/>
    </source>
</evidence>
<name>A0A2W5WJ59_9MICO</name>
<evidence type="ECO:0000313" key="4">
    <source>
        <dbReference type="Proteomes" id="UP000248783"/>
    </source>
</evidence>
<dbReference type="CDD" id="cd06553">
    <property type="entry name" value="ASCH_Ef3133_like"/>
    <property type="match status" value="1"/>
</dbReference>
<accession>A0A2W5WJ59</accession>
<dbReference type="Pfam" id="PF04266">
    <property type="entry name" value="ASCH"/>
    <property type="match status" value="1"/>
</dbReference>
<proteinExistence type="predicted"/>
<feature type="region of interest" description="Disordered" evidence="1">
    <location>
        <begin position="1"/>
        <end position="45"/>
    </location>
</feature>